<evidence type="ECO:0000256" key="7">
    <source>
        <dbReference type="ARBA" id="ARBA00023306"/>
    </source>
</evidence>
<keyword evidence="7" id="KW-0131">Cell cycle</keyword>
<proteinExistence type="predicted"/>
<dbReference type="Proteomes" id="UP000231701">
    <property type="component" value="Chromosome"/>
</dbReference>
<dbReference type="OrthoDB" id="5296830at2"/>
<keyword evidence="5" id="KW-1133">Transmembrane helix</keyword>
<dbReference type="RefSeq" id="WP_100276812.1">
    <property type="nucleotide sequence ID" value="NZ_CP018799.1"/>
</dbReference>
<evidence type="ECO:0000313" key="10">
    <source>
        <dbReference type="Proteomes" id="UP000231701"/>
    </source>
</evidence>
<keyword evidence="2" id="KW-1003">Cell membrane</keyword>
<evidence type="ECO:0000256" key="5">
    <source>
        <dbReference type="ARBA" id="ARBA00022989"/>
    </source>
</evidence>
<evidence type="ECO:0000256" key="1">
    <source>
        <dbReference type="ARBA" id="ARBA00004401"/>
    </source>
</evidence>
<evidence type="ECO:0000313" key="9">
    <source>
        <dbReference type="EMBL" id="ATX78853.1"/>
    </source>
</evidence>
<name>A0A2K8KVR2_MARES</name>
<accession>A0A2K8KVR2</accession>
<dbReference type="Pfam" id="PF04999">
    <property type="entry name" value="FtsL"/>
    <property type="match status" value="1"/>
</dbReference>
<dbReference type="KEGG" id="maes:Ga0123461_0412"/>
<keyword evidence="10" id="KW-1185">Reference proteome</keyword>
<evidence type="ECO:0000256" key="3">
    <source>
        <dbReference type="ARBA" id="ARBA00022618"/>
    </source>
</evidence>
<dbReference type="AlphaFoldDB" id="A0A2K8KVR2"/>
<comment type="subcellular location">
    <subcellularLocation>
        <location evidence="1">Cell membrane</location>
        <topology evidence="1">Single-pass type II membrane protein</topology>
    </subcellularLocation>
</comment>
<dbReference type="EMBL" id="CP018799">
    <property type="protein sequence ID" value="ATX78853.1"/>
    <property type="molecule type" value="Genomic_DNA"/>
</dbReference>
<keyword evidence="6" id="KW-0472">Membrane</keyword>
<gene>
    <name evidence="9" type="ORF">Ga0123461_0412</name>
</gene>
<organism evidence="9 10">
    <name type="scientific">Mariprofundus aestuarium</name>
    <dbReference type="NCBI Taxonomy" id="1921086"/>
    <lineage>
        <taxon>Bacteria</taxon>
        <taxon>Pseudomonadati</taxon>
        <taxon>Pseudomonadota</taxon>
        <taxon>Candidatius Mariprofundia</taxon>
        <taxon>Mariprofundales</taxon>
        <taxon>Mariprofundaceae</taxon>
        <taxon>Mariprofundus</taxon>
    </lineage>
</organism>
<dbReference type="GO" id="GO:0005886">
    <property type="term" value="C:plasma membrane"/>
    <property type="evidence" value="ECO:0007669"/>
    <property type="project" value="UniProtKB-SubCell"/>
</dbReference>
<evidence type="ECO:0000256" key="6">
    <source>
        <dbReference type="ARBA" id="ARBA00023136"/>
    </source>
</evidence>
<dbReference type="InterPro" id="IPR011922">
    <property type="entry name" value="Cell_div_FtsL"/>
</dbReference>
<keyword evidence="3 9" id="KW-0132">Cell division</keyword>
<dbReference type="GO" id="GO:0051301">
    <property type="term" value="P:cell division"/>
    <property type="evidence" value="ECO:0007669"/>
    <property type="project" value="UniProtKB-KW"/>
</dbReference>
<dbReference type="NCBIfam" id="TIGR02209">
    <property type="entry name" value="ftsL_broad"/>
    <property type="match status" value="1"/>
</dbReference>
<reference evidence="9 10" key="1">
    <citation type="submission" date="2016-12" db="EMBL/GenBank/DDBJ databases">
        <title>Isolation and genomic insights into novel planktonic Zetaproteobacteria from stratified waters of the Chesapeake Bay.</title>
        <authorList>
            <person name="McAllister S.M."/>
            <person name="Kato S."/>
            <person name="Chan C.S."/>
            <person name="Chiu B.K."/>
            <person name="Field E.K."/>
        </authorList>
    </citation>
    <scope>NUCLEOTIDE SEQUENCE [LARGE SCALE GENOMIC DNA]</scope>
    <source>
        <strain evidence="9 10">CP-5</strain>
    </source>
</reference>
<evidence type="ECO:0000256" key="4">
    <source>
        <dbReference type="ARBA" id="ARBA00022692"/>
    </source>
</evidence>
<sequence>MASFLKPWLLVPVLAGLLAAGQIWLSHLRYELSLETQALSAEKQIVQGESSKLRLELASMTRPERLRKLAQQKLGMAPPRPEQVVHP</sequence>
<keyword evidence="4" id="KW-0812">Transmembrane</keyword>
<evidence type="ECO:0000256" key="8">
    <source>
        <dbReference type="NCBIfam" id="TIGR02209"/>
    </source>
</evidence>
<protein>
    <recommendedName>
        <fullName evidence="8">Cell division protein FtsL</fullName>
    </recommendedName>
</protein>
<evidence type="ECO:0000256" key="2">
    <source>
        <dbReference type="ARBA" id="ARBA00022475"/>
    </source>
</evidence>